<comment type="caution">
    <text evidence="5">The sequence shown here is derived from an EMBL/GenBank/DDBJ whole genome shotgun (WGS) entry which is preliminary data.</text>
</comment>
<dbReference type="PANTHER" id="PTHR33204:SF37">
    <property type="entry name" value="HTH-TYPE TRANSCRIPTIONAL REGULATOR YODB"/>
    <property type="match status" value="1"/>
</dbReference>
<dbReference type="Gene3D" id="1.10.10.10">
    <property type="entry name" value="Winged helix-like DNA-binding domain superfamily/Winged helix DNA-binding domain"/>
    <property type="match status" value="1"/>
</dbReference>
<evidence type="ECO:0000256" key="1">
    <source>
        <dbReference type="ARBA" id="ARBA00023015"/>
    </source>
</evidence>
<dbReference type="EMBL" id="JBHRYJ010000006">
    <property type="protein sequence ID" value="MFC3678037.1"/>
    <property type="molecule type" value="Genomic_DNA"/>
</dbReference>
<dbReference type="RefSeq" id="WP_379729674.1">
    <property type="nucleotide sequence ID" value="NZ_JBHRYJ010000006.1"/>
</dbReference>
<dbReference type="InterPro" id="IPR036390">
    <property type="entry name" value="WH_DNA-bd_sf"/>
</dbReference>
<gene>
    <name evidence="5" type="ORF">ACFOOQ_20960</name>
</gene>
<evidence type="ECO:0000313" key="6">
    <source>
        <dbReference type="Proteomes" id="UP001595711"/>
    </source>
</evidence>
<keyword evidence="6" id="KW-1185">Reference proteome</keyword>
<dbReference type="InterPro" id="IPR002577">
    <property type="entry name" value="HTH_HxlR"/>
</dbReference>
<evidence type="ECO:0000256" key="3">
    <source>
        <dbReference type="ARBA" id="ARBA00023163"/>
    </source>
</evidence>
<proteinExistence type="predicted"/>
<dbReference type="PROSITE" id="PS51118">
    <property type="entry name" value="HTH_HXLR"/>
    <property type="match status" value="1"/>
</dbReference>
<dbReference type="InterPro" id="IPR036388">
    <property type="entry name" value="WH-like_DNA-bd_sf"/>
</dbReference>
<protein>
    <submittedName>
        <fullName evidence="5">Winged helix-turn-helix transcriptional regulator</fullName>
    </submittedName>
</protein>
<accession>A0ABV7VMC5</accession>
<sequence>MAPPLPHQPVRGSATGRPIMAALDLLGRRWCLRILWELRGPSLTFRALQGACGEMSPSVLQQRLKELRAARLVDHAGDGYGLSGRARELLPVLLALQDWSRLWAADLEPPPGSAPD</sequence>
<dbReference type="PANTHER" id="PTHR33204">
    <property type="entry name" value="TRANSCRIPTIONAL REGULATOR, MARR FAMILY"/>
    <property type="match status" value="1"/>
</dbReference>
<organism evidence="5 6">
    <name type="scientific">Ferrovibrio xuzhouensis</name>
    <dbReference type="NCBI Taxonomy" id="1576914"/>
    <lineage>
        <taxon>Bacteria</taxon>
        <taxon>Pseudomonadati</taxon>
        <taxon>Pseudomonadota</taxon>
        <taxon>Alphaproteobacteria</taxon>
        <taxon>Rhodospirillales</taxon>
        <taxon>Rhodospirillaceae</taxon>
        <taxon>Ferrovibrio</taxon>
    </lineage>
</organism>
<keyword evidence="1" id="KW-0805">Transcription regulation</keyword>
<dbReference type="Pfam" id="PF01638">
    <property type="entry name" value="HxlR"/>
    <property type="match status" value="1"/>
</dbReference>
<evidence type="ECO:0000256" key="2">
    <source>
        <dbReference type="ARBA" id="ARBA00023125"/>
    </source>
</evidence>
<dbReference type="Proteomes" id="UP001595711">
    <property type="component" value="Unassembled WGS sequence"/>
</dbReference>
<dbReference type="SUPFAM" id="SSF46785">
    <property type="entry name" value="Winged helix' DNA-binding domain"/>
    <property type="match status" value="1"/>
</dbReference>
<keyword evidence="2" id="KW-0238">DNA-binding</keyword>
<name>A0ABV7VMC5_9PROT</name>
<evidence type="ECO:0000259" key="4">
    <source>
        <dbReference type="PROSITE" id="PS51118"/>
    </source>
</evidence>
<reference evidence="6" key="1">
    <citation type="journal article" date="2019" name="Int. J. Syst. Evol. Microbiol.">
        <title>The Global Catalogue of Microorganisms (GCM) 10K type strain sequencing project: providing services to taxonomists for standard genome sequencing and annotation.</title>
        <authorList>
            <consortium name="The Broad Institute Genomics Platform"/>
            <consortium name="The Broad Institute Genome Sequencing Center for Infectious Disease"/>
            <person name="Wu L."/>
            <person name="Ma J."/>
        </authorList>
    </citation>
    <scope>NUCLEOTIDE SEQUENCE [LARGE SCALE GENOMIC DNA]</scope>
    <source>
        <strain evidence="6">KCTC 42182</strain>
    </source>
</reference>
<feature type="domain" description="HTH hxlR-type" evidence="4">
    <location>
        <begin position="17"/>
        <end position="108"/>
    </location>
</feature>
<evidence type="ECO:0000313" key="5">
    <source>
        <dbReference type="EMBL" id="MFC3678037.1"/>
    </source>
</evidence>
<keyword evidence="3" id="KW-0804">Transcription</keyword>